<dbReference type="InterPro" id="IPR028098">
    <property type="entry name" value="Glyco_trans_4-like_N"/>
</dbReference>
<organism evidence="3 4">
    <name type="scientific">Persicobacter psychrovividus</name>
    <dbReference type="NCBI Taxonomy" id="387638"/>
    <lineage>
        <taxon>Bacteria</taxon>
        <taxon>Pseudomonadati</taxon>
        <taxon>Bacteroidota</taxon>
        <taxon>Cytophagia</taxon>
        <taxon>Cytophagales</taxon>
        <taxon>Persicobacteraceae</taxon>
        <taxon>Persicobacter</taxon>
    </lineage>
</organism>
<dbReference type="Pfam" id="PF13439">
    <property type="entry name" value="Glyco_transf_4"/>
    <property type="match status" value="1"/>
</dbReference>
<evidence type="ECO:0000313" key="3">
    <source>
        <dbReference type="EMBL" id="BDC98602.1"/>
    </source>
</evidence>
<evidence type="ECO:0000259" key="1">
    <source>
        <dbReference type="Pfam" id="PF00534"/>
    </source>
</evidence>
<protein>
    <submittedName>
        <fullName evidence="3">Colanic acid biosynthesis glycosyltransferase WcaL</fullName>
    </submittedName>
</protein>
<gene>
    <name evidence="3" type="ORF">PEPS_08830</name>
</gene>
<proteinExistence type="predicted"/>
<feature type="domain" description="Glycosyl transferase family 1" evidence="1">
    <location>
        <begin position="214"/>
        <end position="376"/>
    </location>
</feature>
<dbReference type="SUPFAM" id="SSF53756">
    <property type="entry name" value="UDP-Glycosyltransferase/glycogen phosphorylase"/>
    <property type="match status" value="1"/>
</dbReference>
<dbReference type="Gene3D" id="3.40.50.2000">
    <property type="entry name" value="Glycogen Phosphorylase B"/>
    <property type="match status" value="2"/>
</dbReference>
<dbReference type="InterPro" id="IPR001296">
    <property type="entry name" value="Glyco_trans_1"/>
</dbReference>
<reference evidence="3 4" key="1">
    <citation type="submission" date="2021-12" db="EMBL/GenBank/DDBJ databases">
        <title>Genome sequencing of bacteria with rrn-lacking chromosome and rrn-plasmid.</title>
        <authorList>
            <person name="Anda M."/>
            <person name="Iwasaki W."/>
        </authorList>
    </citation>
    <scope>NUCLEOTIDE SEQUENCE [LARGE SCALE GENOMIC DNA]</scope>
    <source>
        <strain evidence="3 4">NBRC 101262</strain>
    </source>
</reference>
<dbReference type="PANTHER" id="PTHR12526">
    <property type="entry name" value="GLYCOSYLTRANSFERASE"/>
    <property type="match status" value="1"/>
</dbReference>
<dbReference type="EMBL" id="AP025292">
    <property type="protein sequence ID" value="BDC98602.1"/>
    <property type="molecule type" value="Genomic_DNA"/>
</dbReference>
<name>A0ABM7VCI2_9BACT</name>
<accession>A0ABM7VCI2</accession>
<feature type="domain" description="Glycosyltransferase subfamily 4-like N-terminal" evidence="2">
    <location>
        <begin position="15"/>
        <end position="208"/>
    </location>
</feature>
<evidence type="ECO:0000259" key="2">
    <source>
        <dbReference type="Pfam" id="PF13439"/>
    </source>
</evidence>
<dbReference type="PANTHER" id="PTHR12526:SF630">
    <property type="entry name" value="GLYCOSYLTRANSFERASE"/>
    <property type="match status" value="1"/>
</dbReference>
<keyword evidence="4" id="KW-1185">Reference proteome</keyword>
<dbReference type="Proteomes" id="UP001354989">
    <property type="component" value="Chromosome"/>
</dbReference>
<sequence length="396" mass="45446">MKVAFFLDKFPTISETFIRNQITGLIDLGHEITIFCHPNEDPDVWELEDVKNYQLRQYIVDRSFSIPMNKFKRLFIGIQIIAKYWSVNYRQLIESCNFFKYGKKSVDLTFLFRISPFLGHSFDILQCHFGHVANQAVILKQMKFDFKFQVMFHGFDIRLGVASGGEVYRDLISNVDRVLSISFYNRKNLIDFGFSEHQIIHHPVGVDVNIFSKKNKYHQKDEINILSIGRLVEEKDYDSGIKAVSELVQEYGYDVTYNIIGEGVQRADLLSLVNELGIEDRVHFLGAKDRNEIIRLLHMSDIFYLPSKAEALPVVLMEALAVGLPVVATDVGSVKELVVDGVSGFLAESQDINSLICQLNKLIEAKADWEIMGEKGSHHIFSNYNINELNKKLISY</sequence>
<dbReference type="Pfam" id="PF00534">
    <property type="entry name" value="Glycos_transf_1"/>
    <property type="match status" value="1"/>
</dbReference>
<dbReference type="RefSeq" id="WP_338397761.1">
    <property type="nucleotide sequence ID" value="NZ_AP025292.1"/>
</dbReference>
<evidence type="ECO:0000313" key="4">
    <source>
        <dbReference type="Proteomes" id="UP001354989"/>
    </source>
</evidence>